<dbReference type="InterPro" id="IPR035948">
    <property type="entry name" value="YwqG-like_sf"/>
</dbReference>
<dbReference type="InterPro" id="IPR015315">
    <property type="entry name" value="DUF1963"/>
</dbReference>
<proteinExistence type="predicted"/>
<sequence length="280" mass="32425">MITKEMIKKVIEKVSEENKKECINIKTHADENLTIFDSKFGGIPYLPKDFEVPCDSSSNHEQLALLAQINCAELPENNLYPKVGILQFWIGRDDLMGLEDDYKVVYFENIDNTITREEVLTKYKPLDPDDYDQYSPFNPSNAEFSLTFEKGVSTITTEDYRFEDIVINAIHELYPDEEVSNIYCDLDDDVYEYFYDSLRGLSHAIGGYPNFTQYDPRGYNSEAGEQSPYDIMLLQVETEWEKDSGVEIMWGDSGVGNFFISEENLKDLNFDDVLYNWDCC</sequence>
<dbReference type="Pfam" id="PF09234">
    <property type="entry name" value="DUF1963"/>
    <property type="match status" value="1"/>
</dbReference>
<dbReference type="Proteomes" id="UP000425411">
    <property type="component" value="Chromosome"/>
</dbReference>
<evidence type="ECO:0000313" key="2">
    <source>
        <dbReference type="Proteomes" id="UP000425411"/>
    </source>
</evidence>
<dbReference type="RefSeq" id="WP_004633788.1">
    <property type="nucleotide sequence ID" value="NZ_CP046314.1"/>
</dbReference>
<organism evidence="1 2">
    <name type="scientific">Gemella morbillorum</name>
    <dbReference type="NCBI Taxonomy" id="29391"/>
    <lineage>
        <taxon>Bacteria</taxon>
        <taxon>Bacillati</taxon>
        <taxon>Bacillota</taxon>
        <taxon>Bacilli</taxon>
        <taxon>Bacillales</taxon>
        <taxon>Gemellaceae</taxon>
        <taxon>Gemella</taxon>
    </lineage>
</organism>
<name>A0AAP9HC38_9BACL</name>
<evidence type="ECO:0000313" key="1">
    <source>
        <dbReference type="EMBL" id="QGS08629.1"/>
    </source>
</evidence>
<gene>
    <name evidence="1" type="ORF">FOC49_01400</name>
</gene>
<dbReference type="PANTHER" id="PTHR36436:SF6">
    <property type="entry name" value="SLL5081 PROTEIN"/>
    <property type="match status" value="1"/>
</dbReference>
<reference evidence="1 2" key="1">
    <citation type="submission" date="2019-11" db="EMBL/GenBank/DDBJ databases">
        <title>FDA dAtabase for Regulatory Grade micrObial Sequences (FDA-ARGOS): Supporting development and validation of Infectious Disease Dx tests.</title>
        <authorList>
            <person name="Turner S."/>
            <person name="Byrd R."/>
            <person name="Tallon L."/>
            <person name="Sadzewicz L."/>
            <person name="Vavikolanu K."/>
            <person name="Mehta A."/>
            <person name="Aluvathingal J."/>
            <person name="Nadendla S."/>
            <person name="Myers T."/>
            <person name="Yan Y."/>
            <person name="Sichtig H."/>
        </authorList>
    </citation>
    <scope>NUCLEOTIDE SEQUENCE [LARGE SCALE GENOMIC DNA]</scope>
    <source>
        <strain evidence="1 2">FDAARGOS_741</strain>
    </source>
</reference>
<protein>
    <submittedName>
        <fullName evidence="1">DUF1963 domain-containing protein</fullName>
    </submittedName>
</protein>
<dbReference type="PANTHER" id="PTHR36436">
    <property type="entry name" value="SLL5081 PROTEIN"/>
    <property type="match status" value="1"/>
</dbReference>
<dbReference type="AlphaFoldDB" id="A0AAP9HC38"/>
<dbReference type="EMBL" id="CP046314">
    <property type="protein sequence ID" value="QGS08629.1"/>
    <property type="molecule type" value="Genomic_DNA"/>
</dbReference>
<dbReference type="Gene3D" id="2.30.320.10">
    <property type="entry name" value="YwqG-like"/>
    <property type="match status" value="1"/>
</dbReference>
<dbReference type="SUPFAM" id="SSF103032">
    <property type="entry name" value="Hypothetical protein YwqG"/>
    <property type="match status" value="1"/>
</dbReference>
<keyword evidence="2" id="KW-1185">Reference proteome</keyword>
<accession>A0AAP9HC38</accession>